<dbReference type="PaxDb" id="537011-PREVCOP_05745"/>
<reference evidence="5" key="1">
    <citation type="submission" date="2009-11" db="EMBL/GenBank/DDBJ databases">
        <authorList>
            <person name="Weinstock G."/>
            <person name="Sodergren E."/>
            <person name="Clifton S."/>
            <person name="Fulton L."/>
            <person name="Fulton B."/>
            <person name="Courtney L."/>
            <person name="Fronick C."/>
            <person name="Harrison M."/>
            <person name="Strong C."/>
            <person name="Farmer C."/>
            <person name="Delahaunty K."/>
            <person name="Markovic C."/>
            <person name="Hall O."/>
            <person name="Minx P."/>
            <person name="Tomlinson C."/>
            <person name="Mitreva M."/>
            <person name="Nelson J."/>
            <person name="Hou S."/>
            <person name="Wollam A."/>
            <person name="Pepin K.H."/>
            <person name="Johnson M."/>
            <person name="Bhonagiri V."/>
            <person name="Nash W.E."/>
            <person name="Warren W."/>
            <person name="Chinwalla A."/>
            <person name="Mardis E.R."/>
            <person name="Wilson R.K."/>
        </authorList>
    </citation>
    <scope>NUCLEOTIDE SEQUENCE [LARGE SCALE GENOMIC DNA]</scope>
    <source>
        <strain evidence="5">DSM 18205</strain>
    </source>
</reference>
<keyword evidence="2" id="KW-0731">Sigma factor</keyword>
<dbReference type="EMBL" id="ACBX02000029">
    <property type="protein sequence ID" value="EFB34765.1"/>
    <property type="molecule type" value="Genomic_DNA"/>
</dbReference>
<dbReference type="PANTHER" id="PTHR30603:SF47">
    <property type="entry name" value="RNA POLYMERASE SIGMA FACTOR SIGD, CHLOROPLASTIC"/>
    <property type="match status" value="1"/>
</dbReference>
<evidence type="ECO:0000313" key="5">
    <source>
        <dbReference type="EMBL" id="EFB34765.1"/>
    </source>
</evidence>
<sequence>MKDLGNLSHPSAKVKERYLMKIGREPLLSHDEELELARKIRKGGSEGERAKEKLIRANLRFVVSVAKRYQHRGLALTDLIDEGNIGLIKAVERFDETRGFKFIQYAIWWIRQSILQAIAEQNHITRISLDKIGSLK</sequence>
<dbReference type="NCBIfam" id="TIGR02937">
    <property type="entry name" value="sigma70-ECF"/>
    <property type="match status" value="1"/>
</dbReference>
<accession>D1PEU0</accession>
<dbReference type="InterPro" id="IPR000943">
    <property type="entry name" value="RNA_pol_sigma70"/>
</dbReference>
<proteinExistence type="predicted"/>
<dbReference type="GO" id="GO:0003677">
    <property type="term" value="F:DNA binding"/>
    <property type="evidence" value="ECO:0007669"/>
    <property type="project" value="UniProtKB-KW"/>
</dbReference>
<dbReference type="GO" id="GO:0006352">
    <property type="term" value="P:DNA-templated transcription initiation"/>
    <property type="evidence" value="ECO:0007669"/>
    <property type="project" value="InterPro"/>
</dbReference>
<dbReference type="OrthoDB" id="9809557at2"/>
<dbReference type="InterPro" id="IPR050239">
    <property type="entry name" value="Sigma-70_RNA_pol_init_factors"/>
</dbReference>
<dbReference type="STRING" id="537011.PREVCOP_05745"/>
<keyword evidence="1" id="KW-0805">Transcription regulation</keyword>
<gene>
    <name evidence="5" type="ORF">PREVCOP_05745</name>
</gene>
<dbReference type="Proteomes" id="UP000004477">
    <property type="component" value="Unassembled WGS sequence"/>
</dbReference>
<dbReference type="PANTHER" id="PTHR30603">
    <property type="entry name" value="RNA POLYMERASE SIGMA FACTOR RPO"/>
    <property type="match status" value="1"/>
</dbReference>
<protein>
    <submittedName>
        <fullName evidence="5">Sigma-70 region 2</fullName>
    </submittedName>
</protein>
<dbReference type="InterPro" id="IPR013325">
    <property type="entry name" value="RNA_pol_sigma_r2"/>
</dbReference>
<evidence type="ECO:0000256" key="3">
    <source>
        <dbReference type="ARBA" id="ARBA00023125"/>
    </source>
</evidence>
<dbReference type="InterPro" id="IPR007627">
    <property type="entry name" value="RNA_pol_sigma70_r2"/>
</dbReference>
<dbReference type="AlphaFoldDB" id="D1PEU0"/>
<dbReference type="GO" id="GO:0016987">
    <property type="term" value="F:sigma factor activity"/>
    <property type="evidence" value="ECO:0007669"/>
    <property type="project" value="UniProtKB-KW"/>
</dbReference>
<keyword evidence="4" id="KW-0804">Transcription</keyword>
<evidence type="ECO:0000256" key="2">
    <source>
        <dbReference type="ARBA" id="ARBA00023082"/>
    </source>
</evidence>
<dbReference type="Pfam" id="PF04542">
    <property type="entry name" value="Sigma70_r2"/>
    <property type="match status" value="1"/>
</dbReference>
<dbReference type="InterPro" id="IPR014284">
    <property type="entry name" value="RNA_pol_sigma-70_dom"/>
</dbReference>
<dbReference type="Gene3D" id="1.10.601.10">
    <property type="entry name" value="RNA Polymerase Primary Sigma Factor"/>
    <property type="match status" value="1"/>
</dbReference>
<organism evidence="5 6">
    <name type="scientific">Segatella copri DSM 18205</name>
    <dbReference type="NCBI Taxonomy" id="537011"/>
    <lineage>
        <taxon>Bacteria</taxon>
        <taxon>Pseudomonadati</taxon>
        <taxon>Bacteroidota</taxon>
        <taxon>Bacteroidia</taxon>
        <taxon>Bacteroidales</taxon>
        <taxon>Prevotellaceae</taxon>
        <taxon>Segatella</taxon>
    </lineage>
</organism>
<dbReference type="HOGENOM" id="CLU_1873549_0_0_10"/>
<dbReference type="PRINTS" id="PR00046">
    <property type="entry name" value="SIGMA70FCT"/>
</dbReference>
<evidence type="ECO:0000313" key="6">
    <source>
        <dbReference type="Proteomes" id="UP000004477"/>
    </source>
</evidence>
<keyword evidence="3" id="KW-0238">DNA-binding</keyword>
<keyword evidence="6" id="KW-1185">Reference proteome</keyword>
<evidence type="ECO:0000256" key="1">
    <source>
        <dbReference type="ARBA" id="ARBA00023015"/>
    </source>
</evidence>
<name>D1PEU0_9BACT</name>
<evidence type="ECO:0000256" key="4">
    <source>
        <dbReference type="ARBA" id="ARBA00023163"/>
    </source>
</evidence>
<dbReference type="InterPro" id="IPR009042">
    <property type="entry name" value="RNA_pol_sigma70_r1_2"/>
</dbReference>
<dbReference type="SUPFAM" id="SSF88946">
    <property type="entry name" value="Sigma2 domain of RNA polymerase sigma factors"/>
    <property type="match status" value="1"/>
</dbReference>
<comment type="caution">
    <text evidence="5">The sequence shown here is derived from an EMBL/GenBank/DDBJ whole genome shotgun (WGS) entry which is preliminary data.</text>
</comment>
<dbReference type="Pfam" id="PF00140">
    <property type="entry name" value="Sigma70_r1_2"/>
    <property type="match status" value="1"/>
</dbReference>